<dbReference type="RefSeq" id="YP_009170367.1">
    <property type="nucleotide sequence ID" value="NC_028029.1"/>
</dbReference>
<dbReference type="GeneID" id="26044071"/>
<feature type="transmembrane region" description="Helical" evidence="1">
    <location>
        <begin position="20"/>
        <end position="47"/>
    </location>
</feature>
<name>A0A0M4NEZ4_9APIC</name>
<proteinExistence type="predicted"/>
<feature type="transmembrane region" description="Helical" evidence="1">
    <location>
        <begin position="59"/>
        <end position="76"/>
    </location>
</feature>
<keyword evidence="1" id="KW-0812">Transmembrane</keyword>
<organism evidence="2">
    <name type="scientific">Babesia orientalis</name>
    <dbReference type="NCBI Taxonomy" id="273649"/>
    <lineage>
        <taxon>Eukaryota</taxon>
        <taxon>Sar</taxon>
        <taxon>Alveolata</taxon>
        <taxon>Apicomplexa</taxon>
        <taxon>Aconoidasida</taxon>
        <taxon>Piroplasmida</taxon>
        <taxon>Babesiidae</taxon>
        <taxon>Babesia</taxon>
    </lineage>
</organism>
<protein>
    <submittedName>
        <fullName evidence="2">Uncharacterized protein</fullName>
    </submittedName>
</protein>
<evidence type="ECO:0000256" key="1">
    <source>
        <dbReference type="SAM" id="Phobius"/>
    </source>
</evidence>
<keyword evidence="1" id="KW-0472">Membrane</keyword>
<evidence type="ECO:0000313" key="2">
    <source>
        <dbReference type="EMBL" id="ALE29367.1"/>
    </source>
</evidence>
<keyword evidence="1" id="KW-1133">Transmembrane helix</keyword>
<gene>
    <name evidence="2" type="primary">hyp-1</name>
</gene>
<dbReference type="AlphaFoldDB" id="A0A0M4NEZ4"/>
<accession>A0A0M4NEZ4</accession>
<sequence length="97" mass="11854">MKKVSDLFISNNVILKHHKLIYLSLFKVCGIYKYRTHIILSLLSFSIYSKYDNIMYKHYIFFNNIINYITFNINIFKKKSDLYNKRRYIRLVSSIKK</sequence>
<reference evidence="2" key="1">
    <citation type="journal article" date="2015" name="Parasit. Vectors">
        <title>Characterization and annotation of Babesia orientalis apicoplast genome.</title>
        <authorList>
            <person name="Huang Y."/>
            <person name="He L."/>
            <person name="Hu J."/>
            <person name="He P."/>
            <person name="He J."/>
            <person name="Yu L."/>
            <person name="Malobi N."/>
            <person name="Zhou Y."/>
            <person name="Shen B."/>
            <person name="Zhao J."/>
        </authorList>
    </citation>
    <scope>NUCLEOTIDE SEQUENCE</scope>
    <source>
        <strain evidence="2">Wuhan</strain>
    </source>
</reference>
<dbReference type="EMBL" id="KT428643">
    <property type="protein sequence ID" value="ALE29367.1"/>
    <property type="molecule type" value="Genomic_DNA"/>
</dbReference>